<dbReference type="InterPro" id="IPR007546">
    <property type="entry name" value="DUF503"/>
</dbReference>
<dbReference type="PANTHER" id="PTHR36441">
    <property type="entry name" value="HYPOTHETICAL CYTOSOLIC PROTEIN"/>
    <property type="match status" value="1"/>
</dbReference>
<comment type="caution">
    <text evidence="1">The sequence shown here is derived from an EMBL/GenBank/DDBJ whole genome shotgun (WGS) entry which is preliminary data.</text>
</comment>
<dbReference type="Proteomes" id="UP000294937">
    <property type="component" value="Unassembled WGS sequence"/>
</dbReference>
<dbReference type="PANTHER" id="PTHR36441:SF1">
    <property type="entry name" value="DUF503 DOMAIN-CONTAINING PROTEIN"/>
    <property type="match status" value="1"/>
</dbReference>
<organism evidence="1 2">
    <name type="scientific">Hazenella coriacea</name>
    <dbReference type="NCBI Taxonomy" id="1179467"/>
    <lineage>
        <taxon>Bacteria</taxon>
        <taxon>Bacillati</taxon>
        <taxon>Bacillota</taxon>
        <taxon>Bacilli</taxon>
        <taxon>Bacillales</taxon>
        <taxon>Thermoactinomycetaceae</taxon>
        <taxon>Hazenella</taxon>
    </lineage>
</organism>
<keyword evidence="2" id="KW-1185">Reference proteome</keyword>
<accession>A0A4V2UUR2</accession>
<dbReference type="EMBL" id="SMAG01000011">
    <property type="protein sequence ID" value="TCS92548.1"/>
    <property type="molecule type" value="Genomic_DNA"/>
</dbReference>
<sequence>MVIGLLEVSGRVIGSSSLKDKRSVIKRGQTRIRNQFNLSVAEIGHQDDRQITELALVGVGSNRVIVEKELQQALKLLESLDGLEIYEAELSYL</sequence>
<dbReference type="Pfam" id="PF04456">
    <property type="entry name" value="DUF503"/>
    <property type="match status" value="1"/>
</dbReference>
<gene>
    <name evidence="1" type="ORF">EDD58_11112</name>
</gene>
<proteinExistence type="predicted"/>
<evidence type="ECO:0008006" key="3">
    <source>
        <dbReference type="Google" id="ProtNLM"/>
    </source>
</evidence>
<reference evidence="1 2" key="1">
    <citation type="submission" date="2019-03" db="EMBL/GenBank/DDBJ databases">
        <title>Genomic Encyclopedia of Type Strains, Phase IV (KMG-IV): sequencing the most valuable type-strain genomes for metagenomic binning, comparative biology and taxonomic classification.</title>
        <authorList>
            <person name="Goeker M."/>
        </authorList>
    </citation>
    <scope>NUCLEOTIDE SEQUENCE [LARGE SCALE GENOMIC DNA]</scope>
    <source>
        <strain evidence="1 2">DSM 45707</strain>
    </source>
</reference>
<dbReference type="Gene3D" id="3.30.70.1120">
    <property type="entry name" value="TT1725-like"/>
    <property type="match status" value="1"/>
</dbReference>
<dbReference type="AlphaFoldDB" id="A0A4V2UUR2"/>
<dbReference type="OrthoDB" id="9809023at2"/>
<name>A0A4V2UUR2_9BACL</name>
<evidence type="ECO:0000313" key="1">
    <source>
        <dbReference type="EMBL" id="TCS92548.1"/>
    </source>
</evidence>
<protein>
    <recommendedName>
        <fullName evidence="3">DUF503 domain-containing protein</fullName>
    </recommendedName>
</protein>
<evidence type="ECO:0000313" key="2">
    <source>
        <dbReference type="Proteomes" id="UP000294937"/>
    </source>
</evidence>
<dbReference type="SUPFAM" id="SSF103007">
    <property type="entry name" value="Hypothetical protein TT1725"/>
    <property type="match status" value="1"/>
</dbReference>
<dbReference type="InterPro" id="IPR036746">
    <property type="entry name" value="TT1725-like_sf"/>
</dbReference>